<keyword evidence="2" id="KW-1185">Reference proteome</keyword>
<dbReference type="GO" id="GO:0016757">
    <property type="term" value="F:glycosyltransferase activity"/>
    <property type="evidence" value="ECO:0007669"/>
    <property type="project" value="InterPro"/>
</dbReference>
<sequence length="135" mass="15284">MMSDDVIAALRRNYRNWMIVRIGAEDDKLIEADNVIDLRGKLDLWETAAEIASASRFIGVNSGPMHIANCYPRVSKRIVLMESSQNYLQNRGSKLAFPFRAGDVRNLLTSWLDPANTYFNRFGHDLGITSSFSKV</sequence>
<dbReference type="SUPFAM" id="SSF53756">
    <property type="entry name" value="UDP-Glycosyltransferase/glycogen phosphorylase"/>
    <property type="match status" value="1"/>
</dbReference>
<accession>A0A158DV36</accession>
<dbReference type="InterPro" id="IPR002201">
    <property type="entry name" value="Glyco_trans_9"/>
</dbReference>
<dbReference type="STRING" id="1777143.AWB82_07209"/>
<evidence type="ECO:0000313" key="1">
    <source>
        <dbReference type="EMBL" id="SAK98438.1"/>
    </source>
</evidence>
<dbReference type="Proteomes" id="UP000054596">
    <property type="component" value="Unassembled WGS sequence"/>
</dbReference>
<reference evidence="1" key="1">
    <citation type="submission" date="2016-01" db="EMBL/GenBank/DDBJ databases">
        <authorList>
            <person name="Peeters C."/>
        </authorList>
    </citation>
    <scope>NUCLEOTIDE SEQUENCE [LARGE SCALE GENOMIC DNA]</scope>
    <source>
        <strain evidence="1">LMG 29325</strain>
    </source>
</reference>
<dbReference type="Gene3D" id="3.40.50.2000">
    <property type="entry name" value="Glycogen Phosphorylase B"/>
    <property type="match status" value="1"/>
</dbReference>
<dbReference type="EMBL" id="FCOJ02000136">
    <property type="protein sequence ID" value="SAK98438.1"/>
    <property type="molecule type" value="Genomic_DNA"/>
</dbReference>
<proteinExistence type="predicted"/>
<protein>
    <recommendedName>
        <fullName evidence="3">Glycosyltransferase family 9 (Heptosyltransferase)</fullName>
    </recommendedName>
</protein>
<dbReference type="AlphaFoldDB" id="A0A158DV36"/>
<organism evidence="1 2">
    <name type="scientific">Caballeronia glebae</name>
    <dbReference type="NCBI Taxonomy" id="1777143"/>
    <lineage>
        <taxon>Bacteria</taxon>
        <taxon>Pseudomonadati</taxon>
        <taxon>Pseudomonadota</taxon>
        <taxon>Betaproteobacteria</taxon>
        <taxon>Burkholderiales</taxon>
        <taxon>Burkholderiaceae</taxon>
        <taxon>Caballeronia</taxon>
    </lineage>
</organism>
<name>A0A158DV36_9BURK</name>
<dbReference type="Pfam" id="PF01075">
    <property type="entry name" value="Glyco_transf_9"/>
    <property type="match status" value="1"/>
</dbReference>
<comment type="caution">
    <text evidence="1">The sequence shown here is derived from an EMBL/GenBank/DDBJ whole genome shotgun (WGS) entry which is preliminary data.</text>
</comment>
<evidence type="ECO:0008006" key="3">
    <source>
        <dbReference type="Google" id="ProtNLM"/>
    </source>
</evidence>
<gene>
    <name evidence="1" type="ORF">AWB82_07209</name>
</gene>
<evidence type="ECO:0000313" key="2">
    <source>
        <dbReference type="Proteomes" id="UP000054596"/>
    </source>
</evidence>